<gene>
    <name evidence="7" type="ORF">GHV41_25035</name>
</gene>
<evidence type="ECO:0000256" key="1">
    <source>
        <dbReference type="ARBA" id="ARBA00004561"/>
    </source>
</evidence>
<proteinExistence type="inferred from homology"/>
<dbReference type="EMBL" id="CP045913">
    <property type="protein sequence ID" value="QGH63927.1"/>
    <property type="molecule type" value="Genomic_DNA"/>
</dbReference>
<dbReference type="GO" id="GO:0043709">
    <property type="term" value="P:cell adhesion involved in single-species biofilm formation"/>
    <property type="evidence" value="ECO:0007669"/>
    <property type="project" value="TreeGrafter"/>
</dbReference>
<evidence type="ECO:0000256" key="3">
    <source>
        <dbReference type="ARBA" id="ARBA00022729"/>
    </source>
</evidence>
<accession>A0A5Q2VEF8</accession>
<evidence type="ECO:0000259" key="6">
    <source>
        <dbReference type="Pfam" id="PF00419"/>
    </source>
</evidence>
<dbReference type="AlphaFoldDB" id="A0A5Q2VEF8"/>
<feature type="chain" id="PRO_5024275550" description="Fimbrial-type adhesion domain-containing protein" evidence="5">
    <location>
        <begin position="33"/>
        <end position="347"/>
    </location>
</feature>
<evidence type="ECO:0000256" key="4">
    <source>
        <dbReference type="ARBA" id="ARBA00023263"/>
    </source>
</evidence>
<evidence type="ECO:0000313" key="8">
    <source>
        <dbReference type="Proteomes" id="UP000381260"/>
    </source>
</evidence>
<dbReference type="PANTHER" id="PTHR33420">
    <property type="entry name" value="FIMBRIAL SUBUNIT ELFA-RELATED"/>
    <property type="match status" value="1"/>
</dbReference>
<evidence type="ECO:0000256" key="2">
    <source>
        <dbReference type="ARBA" id="ARBA00006671"/>
    </source>
</evidence>
<dbReference type="PANTHER" id="PTHR33420:SF12">
    <property type="entry name" value="FIMBRIN-LIKE PROTEIN FIMI-RELATED"/>
    <property type="match status" value="1"/>
</dbReference>
<dbReference type="Pfam" id="PF00419">
    <property type="entry name" value="Fimbrial"/>
    <property type="match status" value="1"/>
</dbReference>
<dbReference type="InterPro" id="IPR008966">
    <property type="entry name" value="Adhesion_dom_sf"/>
</dbReference>
<dbReference type="InterPro" id="IPR036937">
    <property type="entry name" value="Adhesion_dom_fimbrial_sf"/>
</dbReference>
<dbReference type="GO" id="GO:0009289">
    <property type="term" value="C:pilus"/>
    <property type="evidence" value="ECO:0007669"/>
    <property type="project" value="InterPro"/>
</dbReference>
<sequence>MNLFPATATRQLSLAPLLASSILWLASPAAQAELKCANGDGSATLVDLASSVKVTPGTPIGTTLFSQTFTGIKAKCSTSTLRETATAYFVRPNLSTVLGNGLTLFVTYNGNRNSTAANISTGVTVTNNSAFLGLPSSSWQDVPLGPITLEIVKTGATGTAASGTVSANLTIANVGSTLKTSDKAGYFLRGANTIGYLAETCTVPSPASFEVPLGSTGVNGSSGFGSGVGSTSAAKDFAIALSCDTAVSGAFKVMMQLDGTPVSGLAGQGVLALTNAGAGGVAGGVGVQVLLASTSTPVTLAKPWQVGSYPTSSSLINVPFSARYYQTAATVTPGTADSSMTYTLSYQ</sequence>
<dbReference type="SUPFAM" id="SSF49401">
    <property type="entry name" value="Bacterial adhesins"/>
    <property type="match status" value="1"/>
</dbReference>
<protein>
    <recommendedName>
        <fullName evidence="6">Fimbrial-type adhesion domain-containing protein</fullName>
    </recommendedName>
</protein>
<evidence type="ECO:0000313" key="7">
    <source>
        <dbReference type="EMBL" id="QGH63927.1"/>
    </source>
</evidence>
<evidence type="ECO:0000256" key="5">
    <source>
        <dbReference type="SAM" id="SignalP"/>
    </source>
</evidence>
<name>A0A5Q2VEF8_SERPR</name>
<dbReference type="InterPro" id="IPR050263">
    <property type="entry name" value="Bact_Fimbrial_Adh_Pro"/>
</dbReference>
<dbReference type="InterPro" id="IPR000259">
    <property type="entry name" value="Adhesion_dom_fimbrial"/>
</dbReference>
<organism evidence="7 8">
    <name type="scientific">Serratia proteamaculans</name>
    <dbReference type="NCBI Taxonomy" id="28151"/>
    <lineage>
        <taxon>Bacteria</taxon>
        <taxon>Pseudomonadati</taxon>
        <taxon>Pseudomonadota</taxon>
        <taxon>Gammaproteobacteria</taxon>
        <taxon>Enterobacterales</taxon>
        <taxon>Yersiniaceae</taxon>
        <taxon>Serratia</taxon>
    </lineage>
</organism>
<feature type="domain" description="Fimbrial-type adhesion" evidence="6">
    <location>
        <begin position="194"/>
        <end position="347"/>
    </location>
</feature>
<reference evidence="7 8" key="1">
    <citation type="submission" date="2019-11" db="EMBL/GenBank/DDBJ databases">
        <title>The Phosphoenolpyruvate Phosphotransferase System Regulates Serratia proteamaculans 336X Biofilm Formation and Wheat Roots colonization.</title>
        <authorList>
            <person name="Liu F."/>
        </authorList>
    </citation>
    <scope>NUCLEOTIDE SEQUENCE [LARGE SCALE GENOMIC DNA]</scope>
    <source>
        <strain evidence="7 8">336X</strain>
    </source>
</reference>
<comment type="subcellular location">
    <subcellularLocation>
        <location evidence="1">Fimbrium</location>
    </subcellularLocation>
</comment>
<feature type="signal peptide" evidence="5">
    <location>
        <begin position="1"/>
        <end position="32"/>
    </location>
</feature>
<dbReference type="Proteomes" id="UP000381260">
    <property type="component" value="Chromosome"/>
</dbReference>
<dbReference type="RefSeq" id="WP_153860585.1">
    <property type="nucleotide sequence ID" value="NZ_CP045913.1"/>
</dbReference>
<dbReference type="Gene3D" id="2.60.40.1090">
    <property type="entry name" value="Fimbrial-type adhesion domain"/>
    <property type="match status" value="1"/>
</dbReference>
<keyword evidence="4" id="KW-0281">Fimbrium</keyword>
<keyword evidence="3 5" id="KW-0732">Signal</keyword>
<comment type="similarity">
    <text evidence="2">Belongs to the fimbrial protein family.</text>
</comment>